<evidence type="ECO:0000313" key="3">
    <source>
        <dbReference type="Proteomes" id="UP001371456"/>
    </source>
</evidence>
<dbReference type="PROSITE" id="PS50994">
    <property type="entry name" value="INTEGRASE"/>
    <property type="match status" value="1"/>
</dbReference>
<feature type="domain" description="Integrase catalytic" evidence="1">
    <location>
        <begin position="76"/>
        <end position="183"/>
    </location>
</feature>
<evidence type="ECO:0000259" key="1">
    <source>
        <dbReference type="PROSITE" id="PS50994"/>
    </source>
</evidence>
<comment type="caution">
    <text evidence="2">The sequence shown here is derived from an EMBL/GenBank/DDBJ whole genome shotgun (WGS) entry which is preliminary data.</text>
</comment>
<name>A0AAN8YL10_SOLBU</name>
<dbReference type="AlphaFoldDB" id="A0AAN8YL10"/>
<dbReference type="GO" id="GO:0003676">
    <property type="term" value="F:nucleic acid binding"/>
    <property type="evidence" value="ECO:0007669"/>
    <property type="project" value="InterPro"/>
</dbReference>
<dbReference type="Proteomes" id="UP001371456">
    <property type="component" value="Unassembled WGS sequence"/>
</dbReference>
<keyword evidence="3" id="KW-1185">Reference proteome</keyword>
<dbReference type="InterPro" id="IPR039537">
    <property type="entry name" value="Retrotran_Ty1/copia-like"/>
</dbReference>
<organism evidence="2 3">
    <name type="scientific">Solanum bulbocastanum</name>
    <name type="common">Wild potato</name>
    <dbReference type="NCBI Taxonomy" id="147425"/>
    <lineage>
        <taxon>Eukaryota</taxon>
        <taxon>Viridiplantae</taxon>
        <taxon>Streptophyta</taxon>
        <taxon>Embryophyta</taxon>
        <taxon>Tracheophyta</taxon>
        <taxon>Spermatophyta</taxon>
        <taxon>Magnoliopsida</taxon>
        <taxon>eudicotyledons</taxon>
        <taxon>Gunneridae</taxon>
        <taxon>Pentapetalae</taxon>
        <taxon>asterids</taxon>
        <taxon>lamiids</taxon>
        <taxon>Solanales</taxon>
        <taxon>Solanaceae</taxon>
        <taxon>Solanoideae</taxon>
        <taxon>Solaneae</taxon>
        <taxon>Solanum</taxon>
    </lineage>
</organism>
<dbReference type="InterPro" id="IPR001584">
    <property type="entry name" value="Integrase_cat-core"/>
</dbReference>
<dbReference type="Pfam" id="PF13976">
    <property type="entry name" value="gag_pre-integrs"/>
    <property type="match status" value="1"/>
</dbReference>
<protein>
    <recommendedName>
        <fullName evidence="1">Integrase catalytic domain-containing protein</fullName>
    </recommendedName>
</protein>
<dbReference type="EMBL" id="JBANQN010000002">
    <property type="protein sequence ID" value="KAK6796212.1"/>
    <property type="molecule type" value="Genomic_DNA"/>
</dbReference>
<proteinExistence type="predicted"/>
<dbReference type="SUPFAM" id="SSF53098">
    <property type="entry name" value="Ribonuclease H-like"/>
    <property type="match status" value="1"/>
</dbReference>
<dbReference type="Pfam" id="PF00665">
    <property type="entry name" value="rve"/>
    <property type="match status" value="1"/>
</dbReference>
<dbReference type="InterPro" id="IPR012337">
    <property type="entry name" value="RNaseH-like_sf"/>
</dbReference>
<dbReference type="Gene3D" id="3.30.420.10">
    <property type="entry name" value="Ribonuclease H-like superfamily/Ribonuclease H"/>
    <property type="match status" value="1"/>
</dbReference>
<dbReference type="InterPro" id="IPR036397">
    <property type="entry name" value="RNaseH_sf"/>
</dbReference>
<gene>
    <name evidence="2" type="ORF">RDI58_003913</name>
</gene>
<dbReference type="GO" id="GO:0015074">
    <property type="term" value="P:DNA integration"/>
    <property type="evidence" value="ECO:0007669"/>
    <property type="project" value="InterPro"/>
</dbReference>
<reference evidence="2 3" key="1">
    <citation type="submission" date="2024-02" db="EMBL/GenBank/DDBJ databases">
        <title>de novo genome assembly of Solanum bulbocastanum strain 11H21.</title>
        <authorList>
            <person name="Hosaka A.J."/>
        </authorList>
    </citation>
    <scope>NUCLEOTIDE SEQUENCE [LARGE SCALE GENOMIC DNA]</scope>
    <source>
        <tissue evidence="2">Young leaves</tissue>
    </source>
</reference>
<evidence type="ECO:0000313" key="2">
    <source>
        <dbReference type="EMBL" id="KAK6796212.1"/>
    </source>
</evidence>
<sequence>MIGTGHESQGLYYLTSSNSFTTCSVTYPPDLIHKRLGHSSLSKLQQMVPSLSKLDCESCQLRKHTRATFSRGTEGRSESIFSLVHSDIWGPSRVSSTLGFHYFVSFIEDYLRCTWVFLMKDRSELFSIFKSFFAEIQNQFGVSIRTFHSDNALEYLSSQFQEFMSHQGIIHQTSVHTLLNKMV</sequence>
<dbReference type="InterPro" id="IPR025724">
    <property type="entry name" value="GAG-pre-integrase_dom"/>
</dbReference>
<dbReference type="PANTHER" id="PTHR42648:SF28">
    <property type="entry name" value="TRANSPOSON-ENCODED PROTEIN WITH RIBONUCLEASE H-LIKE AND RETROVIRUS ZINC FINGER-LIKE DOMAINS"/>
    <property type="match status" value="1"/>
</dbReference>
<dbReference type="PANTHER" id="PTHR42648">
    <property type="entry name" value="TRANSPOSASE, PUTATIVE-RELATED"/>
    <property type="match status" value="1"/>
</dbReference>
<accession>A0AAN8YL10</accession>